<protein>
    <submittedName>
        <fullName evidence="1">Uncharacterized protein</fullName>
    </submittedName>
</protein>
<name>A0A9W6NKA3_9ACTN</name>
<dbReference type="Proteomes" id="UP001143480">
    <property type="component" value="Unassembled WGS sequence"/>
</dbReference>
<accession>A0A9W6NKA3</accession>
<gene>
    <name evidence="1" type="ORF">GCM10017581_016610</name>
</gene>
<keyword evidence="2" id="KW-1185">Reference proteome</keyword>
<proteinExistence type="predicted"/>
<reference evidence="1" key="1">
    <citation type="journal article" date="2014" name="Int. J. Syst. Evol. Microbiol.">
        <title>Complete genome sequence of Corynebacterium casei LMG S-19264T (=DSM 44701T), isolated from a smear-ripened cheese.</title>
        <authorList>
            <consortium name="US DOE Joint Genome Institute (JGI-PGF)"/>
            <person name="Walter F."/>
            <person name="Albersmeier A."/>
            <person name="Kalinowski J."/>
            <person name="Ruckert C."/>
        </authorList>
    </citation>
    <scope>NUCLEOTIDE SEQUENCE</scope>
    <source>
        <strain evidence="1">VKM Ac-1321</strain>
    </source>
</reference>
<sequence length="359" mass="38168">MLGVPVDGESLFWELVEPLLSNAGVSPSTMMGLPCVRYESSFFAAFDRRGRALLIKLARPRVLALIEDGTGVPFAPAGRTFREWLAVPDPDPMLWRALLSEALTFAGGTAPAGGDGFAGFGTEGFAFLAGLERDNSKAFADQHRAVYRDALAEPSKAFVVAAGARLAERVAPGVRGEPRVGGSLFRLANDLRFQPGRPPYKTHLDLVFWAGVGGPRTDPGLVIRLTAAEVLLGAGVPALSGARLRRYRECLRDADRVTALDRAVEPVLAAGGELSEPSRVRVPAGIEPAGPAARYAVRDGLYVTRRQPLPSEVTTPAFVGWCAEALVPFGPLLRWLVAAVATAGPAVRTRRTPPAAGTR</sequence>
<reference evidence="1" key="2">
    <citation type="submission" date="2023-01" db="EMBL/GenBank/DDBJ databases">
        <authorList>
            <person name="Sun Q."/>
            <person name="Evtushenko L."/>
        </authorList>
    </citation>
    <scope>NUCLEOTIDE SEQUENCE</scope>
    <source>
        <strain evidence="1">VKM Ac-1321</strain>
    </source>
</reference>
<organism evidence="1 2">
    <name type="scientific">Dactylosporangium matsuzakiense</name>
    <dbReference type="NCBI Taxonomy" id="53360"/>
    <lineage>
        <taxon>Bacteria</taxon>
        <taxon>Bacillati</taxon>
        <taxon>Actinomycetota</taxon>
        <taxon>Actinomycetes</taxon>
        <taxon>Micromonosporales</taxon>
        <taxon>Micromonosporaceae</taxon>
        <taxon>Dactylosporangium</taxon>
    </lineage>
</organism>
<comment type="caution">
    <text evidence="1">The sequence shown here is derived from an EMBL/GenBank/DDBJ whole genome shotgun (WGS) entry which is preliminary data.</text>
</comment>
<dbReference type="AlphaFoldDB" id="A0A9W6NKA3"/>
<dbReference type="EMBL" id="BSFP01000005">
    <property type="protein sequence ID" value="GLK99920.1"/>
    <property type="molecule type" value="Genomic_DNA"/>
</dbReference>
<evidence type="ECO:0000313" key="2">
    <source>
        <dbReference type="Proteomes" id="UP001143480"/>
    </source>
</evidence>
<evidence type="ECO:0000313" key="1">
    <source>
        <dbReference type="EMBL" id="GLK99920.1"/>
    </source>
</evidence>
<dbReference type="InterPro" id="IPR012808">
    <property type="entry name" value="CHP02453"/>
</dbReference>
<dbReference type="Pfam" id="PF09365">
    <property type="entry name" value="DUF2461"/>
    <property type="match status" value="1"/>
</dbReference>